<feature type="compositionally biased region" description="Pro residues" evidence="10">
    <location>
        <begin position="32"/>
        <end position="50"/>
    </location>
</feature>
<dbReference type="FunFam" id="1.50.10.10:FF:000037">
    <property type="entry name" value="alpha-1,2-Mannosidase"/>
    <property type="match status" value="1"/>
</dbReference>
<dbReference type="Gene3D" id="1.50.10.10">
    <property type="match status" value="1"/>
</dbReference>
<proteinExistence type="inferred from homology"/>
<organism evidence="11 12">
    <name type="scientific">Talaromyces atroroseus</name>
    <dbReference type="NCBI Taxonomy" id="1441469"/>
    <lineage>
        <taxon>Eukaryota</taxon>
        <taxon>Fungi</taxon>
        <taxon>Dikarya</taxon>
        <taxon>Ascomycota</taxon>
        <taxon>Pezizomycotina</taxon>
        <taxon>Eurotiomycetes</taxon>
        <taxon>Eurotiomycetidae</taxon>
        <taxon>Eurotiales</taxon>
        <taxon>Trichocomaceae</taxon>
        <taxon>Talaromyces</taxon>
        <taxon>Talaromyces sect. Trachyspermi</taxon>
    </lineage>
</organism>
<keyword evidence="5 8" id="KW-1015">Disulfide bond</keyword>
<comment type="similarity">
    <text evidence="3 9">Belongs to the glycosyl hydrolase 47 family.</text>
</comment>
<dbReference type="GO" id="GO:0005975">
    <property type="term" value="P:carbohydrate metabolic process"/>
    <property type="evidence" value="ECO:0007669"/>
    <property type="project" value="InterPro"/>
</dbReference>
<evidence type="ECO:0000256" key="10">
    <source>
        <dbReference type="SAM" id="MobiDB-lite"/>
    </source>
</evidence>
<evidence type="ECO:0000256" key="9">
    <source>
        <dbReference type="RuleBase" id="RU361193"/>
    </source>
</evidence>
<dbReference type="GO" id="GO:0036503">
    <property type="term" value="P:ERAD pathway"/>
    <property type="evidence" value="ECO:0007669"/>
    <property type="project" value="UniProtKB-ARBA"/>
</dbReference>
<dbReference type="PANTHER" id="PTHR11742">
    <property type="entry name" value="MANNOSYL-OLIGOSACCHARIDE ALPHA-1,2-MANNOSIDASE-RELATED"/>
    <property type="match status" value="1"/>
</dbReference>
<dbReference type="InterPro" id="IPR036026">
    <property type="entry name" value="Seven-hairpin_glycosidases"/>
</dbReference>
<dbReference type="InterPro" id="IPR001382">
    <property type="entry name" value="Glyco_hydro_47"/>
</dbReference>
<feature type="active site" description="Proton donor" evidence="6">
    <location>
        <position position="445"/>
    </location>
</feature>
<dbReference type="GO" id="GO:0004571">
    <property type="term" value="F:mannosyl-oligosaccharide 1,2-alpha-mannosidase activity"/>
    <property type="evidence" value="ECO:0007669"/>
    <property type="project" value="InterPro"/>
</dbReference>
<feature type="disulfide bond" evidence="8">
    <location>
        <begin position="402"/>
        <end position="431"/>
    </location>
</feature>
<dbReference type="EMBL" id="LFMY01000008">
    <property type="protein sequence ID" value="OKL59206.1"/>
    <property type="molecule type" value="Genomic_DNA"/>
</dbReference>
<evidence type="ECO:0000256" key="2">
    <source>
        <dbReference type="ARBA" id="ARBA00004922"/>
    </source>
</evidence>
<dbReference type="STRING" id="1441469.A0A225AW68"/>
<evidence type="ECO:0000256" key="1">
    <source>
        <dbReference type="ARBA" id="ARBA00001913"/>
    </source>
</evidence>
<dbReference type="UniPathway" id="UPA00378"/>
<feature type="active site" evidence="6">
    <location>
        <position position="335"/>
    </location>
</feature>
<dbReference type="GeneID" id="31005676"/>
<dbReference type="Proteomes" id="UP000214365">
    <property type="component" value="Unassembled WGS sequence"/>
</dbReference>
<keyword evidence="4 9" id="KW-0378">Hydrolase</keyword>
<reference evidence="11 12" key="1">
    <citation type="submission" date="2015-06" db="EMBL/GenBank/DDBJ databases">
        <title>Talaromyces atroroseus IBT 11181 draft genome.</title>
        <authorList>
            <person name="Rasmussen K.B."/>
            <person name="Rasmussen S."/>
            <person name="Petersen B."/>
            <person name="Sicheritz-Ponten T."/>
            <person name="Mortensen U.H."/>
            <person name="Thrane U."/>
        </authorList>
    </citation>
    <scope>NUCLEOTIDE SEQUENCE [LARGE SCALE GENOMIC DNA]</scope>
    <source>
        <strain evidence="11 12">IBT 11181</strain>
    </source>
</reference>
<evidence type="ECO:0000256" key="6">
    <source>
        <dbReference type="PIRSR" id="PIRSR601382-1"/>
    </source>
</evidence>
<dbReference type="OrthoDB" id="8118055at2759"/>
<dbReference type="InterPro" id="IPR050749">
    <property type="entry name" value="Glycosyl_Hydrolase_47"/>
</dbReference>
<dbReference type="InterPro" id="IPR012341">
    <property type="entry name" value="6hp_glycosidase-like_sf"/>
</dbReference>
<keyword evidence="9" id="KW-0326">Glycosidase</keyword>
<evidence type="ECO:0000256" key="3">
    <source>
        <dbReference type="ARBA" id="ARBA00007658"/>
    </source>
</evidence>
<feature type="active site" description="Proton donor" evidence="6">
    <location>
        <position position="197"/>
    </location>
</feature>
<evidence type="ECO:0000256" key="7">
    <source>
        <dbReference type="PIRSR" id="PIRSR601382-2"/>
    </source>
</evidence>
<gene>
    <name evidence="11" type="ORF">UA08_05920</name>
</gene>
<keyword evidence="12" id="KW-1185">Reference proteome</keyword>
<protein>
    <recommendedName>
        <fullName evidence="9">alpha-1,2-Mannosidase</fullName>
        <ecNumber evidence="9">3.2.1.-</ecNumber>
    </recommendedName>
</protein>
<dbReference type="GO" id="GO:0005509">
    <property type="term" value="F:calcium ion binding"/>
    <property type="evidence" value="ECO:0007669"/>
    <property type="project" value="InterPro"/>
</dbReference>
<evidence type="ECO:0000256" key="8">
    <source>
        <dbReference type="PIRSR" id="PIRSR601382-3"/>
    </source>
</evidence>
<dbReference type="EC" id="3.2.1.-" evidence="9"/>
<keyword evidence="7" id="KW-0106">Calcium</keyword>
<comment type="cofactor">
    <cofactor evidence="1 7">
        <name>Ca(2+)</name>
        <dbReference type="ChEBI" id="CHEBI:29108"/>
    </cofactor>
</comment>
<comment type="caution">
    <text evidence="11">The sequence shown here is derived from an EMBL/GenBank/DDBJ whole genome shotgun (WGS) entry which is preliminary data.</text>
</comment>
<dbReference type="SUPFAM" id="SSF48225">
    <property type="entry name" value="Seven-hairpin glycosidases"/>
    <property type="match status" value="1"/>
</dbReference>
<dbReference type="AlphaFoldDB" id="A0A225AW68"/>
<feature type="region of interest" description="Disordered" evidence="10">
    <location>
        <begin position="32"/>
        <end position="56"/>
    </location>
</feature>
<keyword evidence="7" id="KW-0479">Metal-binding</keyword>
<dbReference type="Pfam" id="PF01532">
    <property type="entry name" value="Glyco_hydro_47"/>
    <property type="match status" value="1"/>
</dbReference>
<comment type="pathway">
    <text evidence="2">Protein modification; protein glycosylation.</text>
</comment>
<evidence type="ECO:0000256" key="5">
    <source>
        <dbReference type="ARBA" id="ARBA00023157"/>
    </source>
</evidence>
<dbReference type="GO" id="GO:0005783">
    <property type="term" value="C:endoplasmic reticulum"/>
    <property type="evidence" value="ECO:0007669"/>
    <property type="project" value="TreeGrafter"/>
</dbReference>
<feature type="active site" evidence="6">
    <location>
        <position position="509"/>
    </location>
</feature>
<dbReference type="PANTHER" id="PTHR11742:SF49">
    <property type="entry name" value="ALPHA-1,2-MANNOSIDASE"/>
    <property type="match status" value="1"/>
</dbReference>
<evidence type="ECO:0000313" key="11">
    <source>
        <dbReference type="EMBL" id="OKL59206.1"/>
    </source>
</evidence>
<name>A0A225AW68_TALAT</name>
<evidence type="ECO:0000313" key="12">
    <source>
        <dbReference type="Proteomes" id="UP000214365"/>
    </source>
</evidence>
<sequence length="604" mass="69184">MPLARKRLIIPAFILTFVIYILFDDIDLDGPPPDYPPDFPPGHPPNYPPNHHPDRRPIPEVELDEPVHWHKLHEQYPVKEFIALPSDTPSKPIPRIQYDFPKEDASDRKQRLDRQAAVKEAFLHAWTGYKEHAWLKDEVSPISGKFVNSFSGWAASLVDTLDTLLIMGLDDEFQRALEAIEDIDFTTTADQTINVFETTIRYMGGFMAAYDLSDGKYPILLKKAQEVGEFVYGAFDTPNRMHVARWKWKESLRGTPLRASQKTLLAEVGSLSVEFTRLTQLTGDPKYFDAIQRVTDHLEKAQSKTGIPGLWPMTVDLENLDFVKDSQFTLGGMADSTYEYLPKEHLLLGGHTEQYRRLYEATVNPIKENLLFRPMTFDKADILFSGTRIGKHMYYEAQHLTCFIGGMFGIGAKIFDRPEDLNTARKLVDGCIWAYDVMPTGLMPEIFTLSACDSLNECVWDEQTWLRGLRKGSRNNDVSDAAMRQMAVAEHLPPGMTKVTDTRYILRPEAIESVFIMYRITGDKALQDAAWRMFTSIEKMTRTEIAHAGIQDVRYTDTAKLDKMESFWMAETLKYFYLIFSEPDLISLDDYVLSTEAHPFKRVA</sequence>
<dbReference type="GO" id="GO:0016020">
    <property type="term" value="C:membrane"/>
    <property type="evidence" value="ECO:0007669"/>
    <property type="project" value="InterPro"/>
</dbReference>
<dbReference type="PRINTS" id="PR00747">
    <property type="entry name" value="GLYHDRLASE47"/>
</dbReference>
<evidence type="ECO:0000256" key="4">
    <source>
        <dbReference type="ARBA" id="ARBA00022801"/>
    </source>
</evidence>
<accession>A0A225AW68</accession>
<feature type="binding site" evidence="7">
    <location>
        <position position="595"/>
    </location>
    <ligand>
        <name>Ca(2+)</name>
        <dbReference type="ChEBI" id="CHEBI:29108"/>
    </ligand>
</feature>
<dbReference type="RefSeq" id="XP_020119327.1">
    <property type="nucleotide sequence ID" value="XM_020268243.1"/>
</dbReference>